<feature type="region of interest" description="Disordered" evidence="2">
    <location>
        <begin position="232"/>
        <end position="251"/>
    </location>
</feature>
<comment type="caution">
    <text evidence="3">The sequence shown here is derived from an EMBL/GenBank/DDBJ whole genome shotgun (WGS) entry which is preliminary data.</text>
</comment>
<dbReference type="Proteomes" id="UP000295416">
    <property type="component" value="Unassembled WGS sequence"/>
</dbReference>
<name>A0A4R2P2R7_9BACL</name>
<evidence type="ECO:0000313" key="4">
    <source>
        <dbReference type="Proteomes" id="UP000295416"/>
    </source>
</evidence>
<reference evidence="3 4" key="1">
    <citation type="submission" date="2019-03" db="EMBL/GenBank/DDBJ databases">
        <title>Genomic Encyclopedia of Type Strains, Phase IV (KMG-IV): sequencing the most valuable type-strain genomes for metagenomic binning, comparative biology and taxonomic classification.</title>
        <authorList>
            <person name="Goeker M."/>
        </authorList>
    </citation>
    <scope>NUCLEOTIDE SEQUENCE [LARGE SCALE GENOMIC DNA]</scope>
    <source>
        <strain evidence="3 4">DSM 19377</strain>
    </source>
</reference>
<organism evidence="3 4">
    <name type="scientific">Scopulibacillus darangshiensis</name>
    <dbReference type="NCBI Taxonomy" id="442528"/>
    <lineage>
        <taxon>Bacteria</taxon>
        <taxon>Bacillati</taxon>
        <taxon>Bacillota</taxon>
        <taxon>Bacilli</taxon>
        <taxon>Bacillales</taxon>
        <taxon>Sporolactobacillaceae</taxon>
        <taxon>Scopulibacillus</taxon>
    </lineage>
</organism>
<accession>A0A4R2P2R7</accession>
<evidence type="ECO:0000313" key="3">
    <source>
        <dbReference type="EMBL" id="TCP29029.1"/>
    </source>
</evidence>
<comment type="similarity">
    <text evidence="1">Belongs to the UPF0751 family.</text>
</comment>
<dbReference type="EMBL" id="SLXK01000013">
    <property type="protein sequence ID" value="TCP29029.1"/>
    <property type="molecule type" value="Genomic_DNA"/>
</dbReference>
<keyword evidence="4" id="KW-1185">Reference proteome</keyword>
<protein>
    <submittedName>
        <fullName evidence="3">Uncharacterized protein DUF2325</fullName>
    </submittedName>
</protein>
<gene>
    <name evidence="3" type="ORF">EV207_11365</name>
</gene>
<dbReference type="InterPro" id="IPR016772">
    <property type="entry name" value="UCP020408"/>
</dbReference>
<evidence type="ECO:0000256" key="1">
    <source>
        <dbReference type="ARBA" id="ARBA00007189"/>
    </source>
</evidence>
<sequence length="356" mass="40729">MLESKMIESLKNDMLEGINNISLDNMEVKRKLIEKQLAILASIEDLYYFKRDNNIGNKADVVDFEEDPPLEGTNKPNVNSNHNGRSMYRFERKIRGGFIPEIDGFVPEGIVRSLGLDHGDMVYATLIEANTRNLKRFKYEIAKKTDGSEQPDRIQYNYCPIKKEAGRLVVDKSEETGEYIRFDENLHTVVLDEDDVFDHKLEEGSLVDIAFPKGMPNLAKVLWTHHIEEREEPNVKKASSAHKKESKEEKEDVEQTLVGKTVLIIGNEPKKNLYKFAVNQRGGEMLWADAKDNLTRLEALVRKSDMVIFLLAVSGHVGMEHIKQMCKDYNVPFDTTWSKGFSTIVRLAEESEMETG</sequence>
<dbReference type="RefSeq" id="WP_165886904.1">
    <property type="nucleotide sequence ID" value="NZ_SLXK01000013.1"/>
</dbReference>
<proteinExistence type="inferred from homology"/>
<dbReference type="Pfam" id="PF10087">
    <property type="entry name" value="DUF2325"/>
    <property type="match status" value="1"/>
</dbReference>
<evidence type="ECO:0000256" key="2">
    <source>
        <dbReference type="SAM" id="MobiDB-lite"/>
    </source>
</evidence>
<dbReference type="AlphaFoldDB" id="A0A4R2P2R7"/>